<dbReference type="RefSeq" id="XP_023160909.1">
    <property type="nucleotide sequence ID" value="XM_023305141.2"/>
</dbReference>
<evidence type="ECO:0000313" key="9">
    <source>
        <dbReference type="Proteomes" id="UP000504633"/>
    </source>
</evidence>
<evidence type="ECO:0000256" key="5">
    <source>
        <dbReference type="ARBA" id="ARBA00042642"/>
    </source>
</evidence>
<evidence type="ECO:0000313" key="10">
    <source>
        <dbReference type="RefSeq" id="XP_023160909.1"/>
    </source>
</evidence>
<name>A0A6J1L581_DROHY</name>
<dbReference type="SMART" id="SM01329">
    <property type="entry name" value="Iso_dh"/>
    <property type="match status" value="1"/>
</dbReference>
<dbReference type="PANTHER" id="PTHR11835">
    <property type="entry name" value="DECARBOXYLATING DEHYDROGENASES-ISOCITRATE, ISOPROPYLMALATE, TARTRATE"/>
    <property type="match status" value="1"/>
</dbReference>
<comment type="similarity">
    <text evidence="1">Belongs to the isocitrate and isopropylmalate dehydrogenases family.</text>
</comment>
<dbReference type="AlphaFoldDB" id="A0A6J1L581"/>
<dbReference type="Proteomes" id="UP000504633">
    <property type="component" value="Unplaced"/>
</dbReference>
<feature type="region of interest" description="Disordered" evidence="7">
    <location>
        <begin position="58"/>
        <end position="77"/>
    </location>
</feature>
<dbReference type="Gene3D" id="3.40.718.10">
    <property type="entry name" value="Isopropylmalate Dehydrogenase"/>
    <property type="match status" value="1"/>
</dbReference>
<reference evidence="10" key="1">
    <citation type="submission" date="2025-08" db="UniProtKB">
        <authorList>
            <consortium name="RefSeq"/>
        </authorList>
    </citation>
    <scope>IDENTIFICATION</scope>
    <source>
        <strain evidence="10">15085-1641.00</strain>
        <tissue evidence="10">Whole body</tissue>
    </source>
</reference>
<keyword evidence="4" id="KW-0560">Oxidoreductase</keyword>
<keyword evidence="9" id="KW-1185">Reference proteome</keyword>
<evidence type="ECO:0000256" key="4">
    <source>
        <dbReference type="ARBA" id="ARBA00023002"/>
    </source>
</evidence>
<evidence type="ECO:0000256" key="7">
    <source>
        <dbReference type="SAM" id="MobiDB-lite"/>
    </source>
</evidence>
<evidence type="ECO:0000259" key="8">
    <source>
        <dbReference type="SMART" id="SM01329"/>
    </source>
</evidence>
<dbReference type="InterPro" id="IPR024084">
    <property type="entry name" value="IsoPropMal-DH-like_dom"/>
</dbReference>
<dbReference type="GO" id="GO:0006102">
    <property type="term" value="P:isocitrate metabolic process"/>
    <property type="evidence" value="ECO:0007669"/>
    <property type="project" value="TreeGrafter"/>
</dbReference>
<organism evidence="9 10">
    <name type="scientific">Drosophila hydei</name>
    <name type="common">Fruit fly</name>
    <dbReference type="NCBI Taxonomy" id="7224"/>
    <lineage>
        <taxon>Eukaryota</taxon>
        <taxon>Metazoa</taxon>
        <taxon>Ecdysozoa</taxon>
        <taxon>Arthropoda</taxon>
        <taxon>Hexapoda</taxon>
        <taxon>Insecta</taxon>
        <taxon>Pterygota</taxon>
        <taxon>Neoptera</taxon>
        <taxon>Endopterygota</taxon>
        <taxon>Diptera</taxon>
        <taxon>Brachycera</taxon>
        <taxon>Muscomorpha</taxon>
        <taxon>Ephydroidea</taxon>
        <taxon>Drosophilidae</taxon>
        <taxon>Drosophila</taxon>
    </lineage>
</organism>
<feature type="region of interest" description="Disordered" evidence="7">
    <location>
        <begin position="141"/>
        <end position="192"/>
    </location>
</feature>
<dbReference type="PROSITE" id="PS00470">
    <property type="entry name" value="IDH_IMDH"/>
    <property type="match status" value="1"/>
</dbReference>
<evidence type="ECO:0000256" key="6">
    <source>
        <dbReference type="ARBA" id="ARBA00042862"/>
    </source>
</evidence>
<dbReference type="GO" id="GO:0000287">
    <property type="term" value="F:magnesium ion binding"/>
    <property type="evidence" value="ECO:0007669"/>
    <property type="project" value="InterPro"/>
</dbReference>
<dbReference type="GO" id="GO:0051287">
    <property type="term" value="F:NAD binding"/>
    <property type="evidence" value="ECO:0007669"/>
    <property type="project" value="InterPro"/>
</dbReference>
<evidence type="ECO:0000256" key="3">
    <source>
        <dbReference type="ARBA" id="ARBA00022532"/>
    </source>
</evidence>
<feature type="compositionally biased region" description="Gly residues" evidence="7">
    <location>
        <begin position="156"/>
        <end position="171"/>
    </location>
</feature>
<keyword evidence="3" id="KW-0816">Tricarboxylic acid cycle</keyword>
<dbReference type="KEGG" id="dhe:111592744"/>
<sequence>MSRQLLGISKLYGERLLLSSRPRLSYCERSSAAIASTTSCLRRYFALLTNQSRCGTLPDRYPRSRMSNDNKMTARQRTARRRLQRERLLSIPPIEIQSHSKMSDQRDVLASGDHFECLGAKLPLDGIIQSDETSVDGMAIQTEDKSSTIPTSAGDNSGGSRSGRGSLGVFGGSSSDGTRANSTPAKSGSTERTITLMPGDGIGPEISAAVLAVLKAAGAPLKFETVDVTPTIDKDGKQSIPQEVVDSMQRTKLGLKGPLMTPVGKGFRSLNLILRVLFNLYANVRPCRSLEGVETVYGKVDVITIRENTEGEYSGIEHQLVHGVVQSIKLITRPASTRVADYCFRYALAMKRKKITAVHKRSSMRMSDGLFINCVREVYEKYKDQLIKHGIEYEEAPISKVCLKIVDDPTQFDVLVMPNLYGDIMSDTCAGLIGGLGLTPSGNIGLNGAIFEAVHGTAPTIAGKDLANPTALLLSAVMLLRYIDMSNYADRIERAVIKTIKDDKVRTIDLGGKAKCSEYTQALIKNVESLK</sequence>
<feature type="domain" description="Isopropylmalate dehydrogenase-like" evidence="8">
    <location>
        <begin position="193"/>
        <end position="523"/>
    </location>
</feature>
<dbReference type="GeneID" id="111592744"/>
<dbReference type="FunFam" id="3.40.718.10:FF:000014">
    <property type="entry name" value="Isocitrate dehydrogenase (NAD(+))"/>
    <property type="match status" value="1"/>
</dbReference>
<feature type="compositionally biased region" description="Polar residues" evidence="7">
    <location>
        <begin position="178"/>
        <end position="192"/>
    </location>
</feature>
<proteinExistence type="inferred from homology"/>
<dbReference type="Pfam" id="PF00180">
    <property type="entry name" value="Iso_dh"/>
    <property type="match status" value="1"/>
</dbReference>
<gene>
    <name evidence="10" type="primary">LOC111592744</name>
</gene>
<dbReference type="SUPFAM" id="SSF53659">
    <property type="entry name" value="Isocitrate/Isopropylmalate dehydrogenase-like"/>
    <property type="match status" value="1"/>
</dbReference>
<dbReference type="OMA" id="CFRYALA"/>
<dbReference type="OrthoDB" id="10261637at2759"/>
<evidence type="ECO:0000256" key="2">
    <source>
        <dbReference type="ARBA" id="ARBA00013012"/>
    </source>
</evidence>
<evidence type="ECO:0000256" key="1">
    <source>
        <dbReference type="ARBA" id="ARBA00007769"/>
    </source>
</evidence>
<dbReference type="GO" id="GO:0004449">
    <property type="term" value="F:isocitrate dehydrogenase (NAD+) activity"/>
    <property type="evidence" value="ECO:0007669"/>
    <property type="project" value="UniProtKB-EC"/>
</dbReference>
<accession>A0A6J1L581</accession>
<dbReference type="GO" id="GO:0005739">
    <property type="term" value="C:mitochondrion"/>
    <property type="evidence" value="ECO:0007669"/>
    <property type="project" value="TreeGrafter"/>
</dbReference>
<dbReference type="GO" id="GO:0006099">
    <property type="term" value="P:tricarboxylic acid cycle"/>
    <property type="evidence" value="ECO:0007669"/>
    <property type="project" value="UniProtKB-KW"/>
</dbReference>
<dbReference type="EC" id="1.1.1.41" evidence="2"/>
<dbReference type="InterPro" id="IPR019818">
    <property type="entry name" value="IsoCit/isopropylmalate_DH_CS"/>
</dbReference>
<protein>
    <recommendedName>
        <fullName evidence="2">isocitrate dehydrogenase (NAD(+))</fullName>
        <ecNumber evidence="2">1.1.1.41</ecNumber>
    </recommendedName>
    <alternativeName>
        <fullName evidence="6">Isocitric dehydrogenase subunit alpha</fullName>
    </alternativeName>
    <alternativeName>
        <fullName evidence="5">NAD(+)-specific ICDH subunit alpha</fullName>
    </alternativeName>
</protein>
<dbReference type="PANTHER" id="PTHR11835:SF34">
    <property type="entry name" value="ISOCITRATE DEHYDROGENASE [NAD] SUBUNIT ALPHA, MITOCHONDRIAL"/>
    <property type="match status" value="1"/>
</dbReference>